<dbReference type="RefSeq" id="WP_061083690.1">
    <property type="nucleotide sequence ID" value="NZ_JAAXPG010000025.1"/>
</dbReference>
<proteinExistence type="predicted"/>
<reference evidence="1 2" key="1">
    <citation type="submission" date="2020-04" db="EMBL/GenBank/DDBJ databases">
        <title>MicrobeNet Type strains.</title>
        <authorList>
            <person name="Nicholson A.C."/>
        </authorList>
    </citation>
    <scope>NUCLEOTIDE SEQUENCE [LARGE SCALE GENOMIC DNA]</scope>
    <source>
        <strain evidence="1 2">ATCC 23612</strain>
    </source>
</reference>
<comment type="caution">
    <text evidence="1">The sequence shown here is derived from an EMBL/GenBank/DDBJ whole genome shotgun (WGS) entry which is preliminary data.</text>
</comment>
<protein>
    <submittedName>
        <fullName evidence="1">Uncharacterized protein</fullName>
    </submittedName>
</protein>
<sequence>MPALPESGTPRHPYRNLVLLSLLTLSGSRPAHGLLEHAHRLVTGALPRGRRRPRPQAYPRVRRRVLRRSLRPRGRHLRGGAAGLRLSPVDGAGGEARLLEGLDGLDPRARAAYGLLRVEGLSAEEAAALLSSVGVRDASGAVERALEAGGEHRLPDPTVVRVSGRGPIVERRALAAVAVLAGLALVALSLGTARTVAPVLSPGPAPVALADAPDEGVWRERFRLDLTAWHPRGDAVGDEQLVQRALRAWSAHSAEGGAGPLRGRTAQAAGGGAVPAPRAPRLVFAGEVAGDEVVLLHDAPWVARYTDDGSDERVEVFGEPGNGVADWPALRLADTAEGTRYLLPPWVTEAASAPLGGQDPDWTDLAHEDGVTGPVPTGERCGVGPALRLRAPEVAHGQPYTAVDLGGLDTAHLGYMPPPPGEIRRLGPHEVLDSDSGFGLWGLAACAGEPPAEPVRTATAWEFARQELPGGGTGRWVCVRYGAHDGGGLARAVLVADTEEGTDTVVAGEREGGWECSNLDRQVAAGAWWQDGDGRWHYLAAASREADRISVRGAASGSAEGGEALAVEGPEGGEPPAGEVGLVAVDVRGEEMTVLAR</sequence>
<dbReference type="Proteomes" id="UP000553209">
    <property type="component" value="Unassembled WGS sequence"/>
</dbReference>
<evidence type="ECO:0000313" key="2">
    <source>
        <dbReference type="Proteomes" id="UP000553209"/>
    </source>
</evidence>
<keyword evidence="2" id="KW-1185">Reference proteome</keyword>
<dbReference type="GeneID" id="91489419"/>
<evidence type="ECO:0000313" key="1">
    <source>
        <dbReference type="EMBL" id="NKZ00572.1"/>
    </source>
</evidence>
<dbReference type="AlphaFoldDB" id="A0A7X6RST6"/>
<dbReference type="EMBL" id="JAAXPG010000025">
    <property type="protein sequence ID" value="NKZ00572.1"/>
    <property type="molecule type" value="Genomic_DNA"/>
</dbReference>
<gene>
    <name evidence="1" type="ORF">HGB44_23325</name>
</gene>
<organism evidence="1 2">
    <name type="scientific">Nocardiopsis alborubida</name>
    <dbReference type="NCBI Taxonomy" id="146802"/>
    <lineage>
        <taxon>Bacteria</taxon>
        <taxon>Bacillati</taxon>
        <taxon>Actinomycetota</taxon>
        <taxon>Actinomycetes</taxon>
        <taxon>Streptosporangiales</taxon>
        <taxon>Nocardiopsidaceae</taxon>
        <taxon>Nocardiopsis</taxon>
    </lineage>
</organism>
<name>A0A7X6RST6_9ACTN</name>
<accession>A0A7X6RST6</accession>